<dbReference type="Proteomes" id="UP000533953">
    <property type="component" value="Unassembled WGS sequence"/>
</dbReference>
<dbReference type="EMBL" id="JAASTX010000018">
    <property type="protein sequence ID" value="MBC1492747.1"/>
    <property type="molecule type" value="Genomic_DNA"/>
</dbReference>
<dbReference type="AlphaFoldDB" id="A0A7X0XEU9"/>
<proteinExistence type="predicted"/>
<sequence>MAILDLPHAVYHENIARAMNEWLMLEPDLQIIFQNLDTGGKVAFLLNQFFSMEVLPYRRETPSNEVNGKSKSNLYLMNVPPEAKSRLLKLIKKTS</sequence>
<evidence type="ECO:0000313" key="2">
    <source>
        <dbReference type="Proteomes" id="UP000533953"/>
    </source>
</evidence>
<organism evidence="1 2">
    <name type="scientific">Listeria booriae</name>
    <dbReference type="NCBI Taxonomy" id="1552123"/>
    <lineage>
        <taxon>Bacteria</taxon>
        <taxon>Bacillati</taxon>
        <taxon>Bacillota</taxon>
        <taxon>Bacilli</taxon>
        <taxon>Bacillales</taxon>
        <taxon>Listeriaceae</taxon>
        <taxon>Listeria</taxon>
    </lineage>
</organism>
<name>A0A7X0XEU9_9LIST</name>
<protein>
    <submittedName>
        <fullName evidence="1">Uncharacterized protein</fullName>
    </submittedName>
</protein>
<gene>
    <name evidence="1" type="ORF">HCI99_13060</name>
</gene>
<comment type="caution">
    <text evidence="1">The sequence shown here is derived from an EMBL/GenBank/DDBJ whole genome shotgun (WGS) entry which is preliminary data.</text>
</comment>
<evidence type="ECO:0000313" key="1">
    <source>
        <dbReference type="EMBL" id="MBC1492747.1"/>
    </source>
</evidence>
<accession>A0A7X0XEU9</accession>
<dbReference type="RefSeq" id="WP_185364106.1">
    <property type="nucleotide sequence ID" value="NZ_JAAROK010000012.1"/>
</dbReference>
<reference evidence="1 2" key="1">
    <citation type="submission" date="2020-03" db="EMBL/GenBank/DDBJ databases">
        <title>Soil Listeria distribution.</title>
        <authorList>
            <person name="Liao J."/>
            <person name="Wiedmann M."/>
        </authorList>
    </citation>
    <scope>NUCLEOTIDE SEQUENCE [LARGE SCALE GENOMIC DNA]</scope>
    <source>
        <strain evidence="1 2">FSL L7-1547</strain>
    </source>
</reference>